<dbReference type="PANTHER" id="PTHR30388">
    <property type="entry name" value="ALDEHYDE OXIDOREDUCTASE MOLYBDENUM COFACTOR ASSEMBLY PROTEIN"/>
    <property type="match status" value="1"/>
</dbReference>
<protein>
    <submittedName>
        <fullName evidence="3">Xanthine and CO dehydrogenases maturation factor, XdhC/CoxF family</fullName>
    </submittedName>
</protein>
<accession>A0A367ZKS5</accession>
<feature type="domain" description="XdhC- CoxI" evidence="1">
    <location>
        <begin position="14"/>
        <end position="78"/>
    </location>
</feature>
<evidence type="ECO:0000313" key="4">
    <source>
        <dbReference type="Proteomes" id="UP000252355"/>
    </source>
</evidence>
<dbReference type="EMBL" id="QOQW01000029">
    <property type="protein sequence ID" value="RCK77971.1"/>
    <property type="molecule type" value="Genomic_DNA"/>
</dbReference>
<gene>
    <name evidence="3" type="ORF">OZSIB_1880</name>
</gene>
<dbReference type="Gene3D" id="3.40.50.720">
    <property type="entry name" value="NAD(P)-binding Rossmann-like Domain"/>
    <property type="match status" value="1"/>
</dbReference>
<dbReference type="InterPro" id="IPR036291">
    <property type="entry name" value="NAD(P)-bd_dom_sf"/>
</dbReference>
<dbReference type="InterPro" id="IPR003777">
    <property type="entry name" value="XdhC_CoxI"/>
</dbReference>
<organism evidence="3 4">
    <name type="scientific">Candidatus Ozemobacter sibiricus</name>
    <dbReference type="NCBI Taxonomy" id="2268124"/>
    <lineage>
        <taxon>Bacteria</taxon>
        <taxon>Candidatus Ozemobacteria</taxon>
        <taxon>Candidatus Ozemobacterales</taxon>
        <taxon>Candidatus Ozemobacteraceae</taxon>
        <taxon>Candidatus Ozemobacter</taxon>
    </lineage>
</organism>
<dbReference type="AlphaFoldDB" id="A0A367ZKS5"/>
<dbReference type="InterPro" id="IPR027051">
    <property type="entry name" value="XdhC_Rossmann_dom"/>
</dbReference>
<evidence type="ECO:0000259" key="1">
    <source>
        <dbReference type="Pfam" id="PF02625"/>
    </source>
</evidence>
<dbReference type="Proteomes" id="UP000252355">
    <property type="component" value="Unassembled WGS sequence"/>
</dbReference>
<sequence length="263" mass="28239">MSSEFFSELKEAFNEGDPFVLALVVETDGSSPGKVGQKMLIYHDGSTEGTVGGGVNEERVRQAAVELFHTGGSKVLTFAMDNPIDGTEPVCGGTMKVYLELLVDRPRLVIFGGGHIGRVLAKLASIAHFRVTLVDQRPEFADPKILPEVDQVVCAPYEASVDTVGLDARTSVVIVTPGHSHDLQVLRRVVPSPAPYVGMIGSARKVEEMKKTLLAEGADPERLAALFAPIGINLGGQTPEEIAVAILAQIIAFRNGKIIHYQR</sequence>
<evidence type="ECO:0000259" key="2">
    <source>
        <dbReference type="Pfam" id="PF13478"/>
    </source>
</evidence>
<dbReference type="Pfam" id="PF13478">
    <property type="entry name" value="XdhC_C"/>
    <property type="match status" value="1"/>
</dbReference>
<proteinExistence type="predicted"/>
<comment type="caution">
    <text evidence="3">The sequence shown here is derived from an EMBL/GenBank/DDBJ whole genome shotgun (WGS) entry which is preliminary data.</text>
</comment>
<reference evidence="3 4" key="1">
    <citation type="submission" date="2018-05" db="EMBL/GenBank/DDBJ databases">
        <title>A metagenomic window into the 2 km-deep terrestrial subsurface aquifer revealed taxonomically and functionally diverse microbial community comprising novel uncultured bacterial lineages.</title>
        <authorList>
            <person name="Kadnikov V.V."/>
            <person name="Mardanov A.V."/>
            <person name="Beletsky A.V."/>
            <person name="Banks D."/>
            <person name="Pimenov N.V."/>
            <person name="Frank Y.A."/>
            <person name="Karnachuk O.V."/>
            <person name="Ravin N.V."/>
        </authorList>
    </citation>
    <scope>NUCLEOTIDE SEQUENCE [LARGE SCALE GENOMIC DNA]</scope>
    <source>
        <strain evidence="3">BY5</strain>
    </source>
</reference>
<name>A0A367ZKS5_9BACT</name>
<evidence type="ECO:0000313" key="3">
    <source>
        <dbReference type="EMBL" id="RCK77971.1"/>
    </source>
</evidence>
<dbReference type="PANTHER" id="PTHR30388:SF6">
    <property type="entry name" value="XANTHINE DEHYDROGENASE SUBUNIT A-RELATED"/>
    <property type="match status" value="1"/>
</dbReference>
<feature type="domain" description="XdhC Rossmann" evidence="2">
    <location>
        <begin position="108"/>
        <end position="250"/>
    </location>
</feature>
<dbReference type="InterPro" id="IPR052698">
    <property type="entry name" value="MoCofactor_Util/Proc"/>
</dbReference>
<dbReference type="SUPFAM" id="SSF51735">
    <property type="entry name" value="NAD(P)-binding Rossmann-fold domains"/>
    <property type="match status" value="1"/>
</dbReference>
<dbReference type="Pfam" id="PF02625">
    <property type="entry name" value="XdhC_CoxI"/>
    <property type="match status" value="1"/>
</dbReference>